<gene>
    <name evidence="2" type="ORF">MVI01_64220</name>
    <name evidence="3" type="ORF">SAMN04488504_108166</name>
</gene>
<dbReference type="Pfam" id="PF04542">
    <property type="entry name" value="Sigma70_r2"/>
    <property type="match status" value="1"/>
</dbReference>
<dbReference type="Proteomes" id="UP000321224">
    <property type="component" value="Unassembled WGS sequence"/>
</dbReference>
<dbReference type="InterPro" id="IPR007627">
    <property type="entry name" value="RNA_pol_sigma70_r2"/>
</dbReference>
<dbReference type="GO" id="GO:0006352">
    <property type="term" value="P:DNA-templated transcription initiation"/>
    <property type="evidence" value="ECO:0007669"/>
    <property type="project" value="InterPro"/>
</dbReference>
<evidence type="ECO:0000313" key="2">
    <source>
        <dbReference type="EMBL" id="GEL74638.1"/>
    </source>
</evidence>
<keyword evidence="4" id="KW-1185">Reference proteome</keyword>
<dbReference type="GO" id="GO:0003700">
    <property type="term" value="F:DNA-binding transcription factor activity"/>
    <property type="evidence" value="ECO:0007669"/>
    <property type="project" value="InterPro"/>
</dbReference>
<proteinExistence type="predicted"/>
<evidence type="ECO:0000313" key="3">
    <source>
        <dbReference type="EMBL" id="SDE54817.1"/>
    </source>
</evidence>
<feature type="domain" description="RNA polymerase sigma-70 region 2" evidence="1">
    <location>
        <begin position="39"/>
        <end position="78"/>
    </location>
</feature>
<dbReference type="AlphaFoldDB" id="A0A511HM21"/>
<dbReference type="EMBL" id="BJVY01000051">
    <property type="protein sequence ID" value="GEL74638.1"/>
    <property type="molecule type" value="Genomic_DNA"/>
</dbReference>
<sequence length="225" mass="25741">MTCAAKPLTDEQRALCLQWEGYALMLAHRHLARARHLRRQDEDVLQEARLAVVRAAQTWNPELGKFCTYVLWWVRSFLGKYDRRGSRVVPLPAGEWVPPREWSLDQPSSAVEDEEADSTRLDLFTHTLGEDGLDAWDSERLMARAAEALMRLRLADLSDRPTSTQRARVRRDVALFLRYRFEGVTLEMLASESGLTTREAVRQIVLRTQPAFDAWAAEVCAESEG</sequence>
<dbReference type="EMBL" id="FNAJ01000008">
    <property type="protein sequence ID" value="SDE54817.1"/>
    <property type="molecule type" value="Genomic_DNA"/>
</dbReference>
<protein>
    <submittedName>
        <fullName evidence="3">Sigma-70 region 2</fullName>
    </submittedName>
</protein>
<reference evidence="3 4" key="1">
    <citation type="submission" date="2016-10" db="EMBL/GenBank/DDBJ databases">
        <authorList>
            <person name="Varghese N."/>
            <person name="Submissions S."/>
        </authorList>
    </citation>
    <scope>NUCLEOTIDE SEQUENCE [LARGE SCALE GENOMIC DNA]</scope>
    <source>
        <strain evidence="3 4">DSM 2260</strain>
    </source>
</reference>
<reference evidence="2 5" key="2">
    <citation type="submission" date="2019-07" db="EMBL/GenBank/DDBJ databases">
        <title>Whole genome shotgun sequence of Myxococcus virescens NBRC 100334.</title>
        <authorList>
            <person name="Hosoyama A."/>
            <person name="Uohara A."/>
            <person name="Ohji S."/>
            <person name="Ichikawa N."/>
        </authorList>
    </citation>
    <scope>NUCLEOTIDE SEQUENCE [LARGE SCALE GENOMIC DNA]</scope>
    <source>
        <strain evidence="2 5">NBRC 100334</strain>
    </source>
</reference>
<accession>A0A511HM21</accession>
<dbReference type="SUPFAM" id="SSF88946">
    <property type="entry name" value="Sigma2 domain of RNA polymerase sigma factors"/>
    <property type="match status" value="1"/>
</dbReference>
<dbReference type="Proteomes" id="UP000198717">
    <property type="component" value="Unassembled WGS sequence"/>
</dbReference>
<evidence type="ECO:0000313" key="5">
    <source>
        <dbReference type="Proteomes" id="UP000321224"/>
    </source>
</evidence>
<dbReference type="RefSeq" id="WP_090491678.1">
    <property type="nucleotide sequence ID" value="NZ_BJVY01000051.1"/>
</dbReference>
<evidence type="ECO:0000259" key="1">
    <source>
        <dbReference type="Pfam" id="PF04542"/>
    </source>
</evidence>
<dbReference type="Gene3D" id="1.10.1740.10">
    <property type="match status" value="1"/>
</dbReference>
<organism evidence="2 5">
    <name type="scientific">Myxococcus virescens</name>
    <dbReference type="NCBI Taxonomy" id="83456"/>
    <lineage>
        <taxon>Bacteria</taxon>
        <taxon>Pseudomonadati</taxon>
        <taxon>Myxococcota</taxon>
        <taxon>Myxococcia</taxon>
        <taxon>Myxococcales</taxon>
        <taxon>Cystobacterineae</taxon>
        <taxon>Myxococcaceae</taxon>
        <taxon>Myxococcus</taxon>
    </lineage>
</organism>
<name>A0A511HM21_9BACT</name>
<dbReference type="InterPro" id="IPR013325">
    <property type="entry name" value="RNA_pol_sigma_r2"/>
</dbReference>
<comment type="caution">
    <text evidence="2">The sequence shown here is derived from an EMBL/GenBank/DDBJ whole genome shotgun (WGS) entry which is preliminary data.</text>
</comment>
<evidence type="ECO:0000313" key="4">
    <source>
        <dbReference type="Proteomes" id="UP000198717"/>
    </source>
</evidence>